<sequence length="362" mass="40310">MANRPGGVKLLSKSATVDEMKGSRGQQRVHIQSHTAVSFFPSIFRHIHPTAAPAASEPNNKHHHHHEKNGGGDDVVGGESMCCSEVQVNEATISSTRMLMVVGLRLENVTIPRSGSVGGSVTLGCDYHLESNDTLLSLKFYRDEDEFFRFFPGNKESPIAIFNQPGIHVDLGESFKVLQNRVKFRLKNLDFSSGGTYRCEISADSPSFRTLHMERNLSIIALPEFPKPVLSGFPAIAQYGDKISSNCTFADSFPSAEITLYLNNNKVTNSDDVELIHYKPLQLGRRLTTIVGAKFRISPKHFQSRVLQIRCEARLFDQKWETLVNITHQNNQAPFHTAGQNRYYGGGGKFLISIGLLLQFAF</sequence>
<dbReference type="AlphaFoldDB" id="A0A226EKE6"/>
<feature type="region of interest" description="Disordered" evidence="1">
    <location>
        <begin position="1"/>
        <end position="29"/>
    </location>
</feature>
<accession>A0A226EKE6</accession>
<evidence type="ECO:0000256" key="1">
    <source>
        <dbReference type="SAM" id="MobiDB-lite"/>
    </source>
</evidence>
<dbReference type="PANTHER" id="PTHR21261:SF15">
    <property type="entry name" value="BEATEN PATH IIIA, ISOFORM D-RELATED"/>
    <property type="match status" value="1"/>
</dbReference>
<keyword evidence="3" id="KW-1185">Reference proteome</keyword>
<dbReference type="Gene3D" id="2.60.40.10">
    <property type="entry name" value="Immunoglobulins"/>
    <property type="match status" value="1"/>
</dbReference>
<protein>
    <submittedName>
        <fullName evidence="2">Intercellular adhesion molecule 1</fullName>
    </submittedName>
</protein>
<dbReference type="Proteomes" id="UP000198287">
    <property type="component" value="Unassembled WGS sequence"/>
</dbReference>
<dbReference type="EMBL" id="LNIX01000003">
    <property type="protein sequence ID" value="OXA57046.1"/>
    <property type="molecule type" value="Genomic_DNA"/>
</dbReference>
<evidence type="ECO:0000313" key="3">
    <source>
        <dbReference type="Proteomes" id="UP000198287"/>
    </source>
</evidence>
<dbReference type="InterPro" id="IPR013783">
    <property type="entry name" value="Ig-like_fold"/>
</dbReference>
<proteinExistence type="predicted"/>
<dbReference type="PANTHER" id="PTHR21261">
    <property type="entry name" value="BEAT PROTEIN"/>
    <property type="match status" value="1"/>
</dbReference>
<dbReference type="OrthoDB" id="10015491at2759"/>
<organism evidence="2 3">
    <name type="scientific">Folsomia candida</name>
    <name type="common">Springtail</name>
    <dbReference type="NCBI Taxonomy" id="158441"/>
    <lineage>
        <taxon>Eukaryota</taxon>
        <taxon>Metazoa</taxon>
        <taxon>Ecdysozoa</taxon>
        <taxon>Arthropoda</taxon>
        <taxon>Hexapoda</taxon>
        <taxon>Collembola</taxon>
        <taxon>Entomobryomorpha</taxon>
        <taxon>Isotomoidea</taxon>
        <taxon>Isotomidae</taxon>
        <taxon>Proisotominae</taxon>
        <taxon>Folsomia</taxon>
    </lineage>
</organism>
<reference evidence="2 3" key="1">
    <citation type="submission" date="2015-12" db="EMBL/GenBank/DDBJ databases">
        <title>The genome of Folsomia candida.</title>
        <authorList>
            <person name="Faddeeva A."/>
            <person name="Derks M.F."/>
            <person name="Anvar Y."/>
            <person name="Smit S."/>
            <person name="Van Straalen N."/>
            <person name="Roelofs D."/>
        </authorList>
    </citation>
    <scope>NUCLEOTIDE SEQUENCE [LARGE SCALE GENOMIC DNA]</scope>
    <source>
        <strain evidence="2 3">VU population</strain>
        <tissue evidence="2">Whole body</tissue>
    </source>
</reference>
<name>A0A226EKE6_FOLCA</name>
<comment type="caution">
    <text evidence="2">The sequence shown here is derived from an EMBL/GenBank/DDBJ whole genome shotgun (WGS) entry which is preliminary data.</text>
</comment>
<evidence type="ECO:0000313" key="2">
    <source>
        <dbReference type="EMBL" id="OXA57046.1"/>
    </source>
</evidence>
<gene>
    <name evidence="2" type="ORF">Fcan01_07567</name>
</gene>
<feature type="region of interest" description="Disordered" evidence="1">
    <location>
        <begin position="52"/>
        <end position="73"/>
    </location>
</feature>